<dbReference type="Proteomes" id="UP000681722">
    <property type="component" value="Unassembled WGS sequence"/>
</dbReference>
<dbReference type="Proteomes" id="UP000663829">
    <property type="component" value="Unassembled WGS sequence"/>
</dbReference>
<proteinExistence type="predicted"/>
<dbReference type="Proteomes" id="UP000677228">
    <property type="component" value="Unassembled WGS sequence"/>
</dbReference>
<evidence type="ECO:0000256" key="1">
    <source>
        <dbReference type="SAM" id="SignalP"/>
    </source>
</evidence>
<evidence type="ECO:0000313" key="4">
    <source>
        <dbReference type="EMBL" id="CAF4122520.1"/>
    </source>
</evidence>
<dbReference type="Proteomes" id="UP000682733">
    <property type="component" value="Unassembled WGS sequence"/>
</dbReference>
<dbReference type="EMBL" id="CAJNOQ010017108">
    <property type="protein sequence ID" value="CAF1393217.1"/>
    <property type="molecule type" value="Genomic_DNA"/>
</dbReference>
<keyword evidence="1" id="KW-0732">Signal</keyword>
<name>A0A815KN01_9BILA</name>
<organism evidence="3 6">
    <name type="scientific">Didymodactylos carnosus</name>
    <dbReference type="NCBI Taxonomy" id="1234261"/>
    <lineage>
        <taxon>Eukaryota</taxon>
        <taxon>Metazoa</taxon>
        <taxon>Spiralia</taxon>
        <taxon>Gnathifera</taxon>
        <taxon>Rotifera</taxon>
        <taxon>Eurotatoria</taxon>
        <taxon>Bdelloidea</taxon>
        <taxon>Philodinida</taxon>
        <taxon>Philodinidae</taxon>
        <taxon>Didymodactylos</taxon>
    </lineage>
</organism>
<accession>A0A815KN01</accession>
<reference evidence="3" key="1">
    <citation type="submission" date="2021-02" db="EMBL/GenBank/DDBJ databases">
        <authorList>
            <person name="Nowell W R."/>
        </authorList>
    </citation>
    <scope>NUCLEOTIDE SEQUENCE</scope>
</reference>
<feature type="signal peptide" evidence="1">
    <location>
        <begin position="1"/>
        <end position="15"/>
    </location>
</feature>
<evidence type="ECO:0000313" key="3">
    <source>
        <dbReference type="EMBL" id="CAF1393217.1"/>
    </source>
</evidence>
<evidence type="ECO:0000313" key="6">
    <source>
        <dbReference type="Proteomes" id="UP000663829"/>
    </source>
</evidence>
<keyword evidence="6" id="KW-1185">Reference proteome</keyword>
<dbReference type="EMBL" id="CAJOBA010041885">
    <property type="protein sequence ID" value="CAF4122520.1"/>
    <property type="molecule type" value="Genomic_DNA"/>
</dbReference>
<dbReference type="EMBL" id="CAJNOK010020292">
    <property type="protein sequence ID" value="CAF1313902.1"/>
    <property type="molecule type" value="Genomic_DNA"/>
</dbReference>
<protein>
    <submittedName>
        <fullName evidence="3">Uncharacterized protein</fullName>
    </submittedName>
</protein>
<dbReference type="EMBL" id="CAJOBC010082516">
    <property type="protein sequence ID" value="CAF4287540.1"/>
    <property type="molecule type" value="Genomic_DNA"/>
</dbReference>
<evidence type="ECO:0000313" key="2">
    <source>
        <dbReference type="EMBL" id="CAF1313902.1"/>
    </source>
</evidence>
<dbReference type="OrthoDB" id="5951020at2759"/>
<comment type="caution">
    <text evidence="3">The sequence shown here is derived from an EMBL/GenBank/DDBJ whole genome shotgun (WGS) entry which is preliminary data.</text>
</comment>
<sequence>MYLFLLNLLVLVAKTKKDNSIRVNVGKLIKVIENGRLDSDIKTKIVGGSTPPPTSRVWEEWKNYGYKCILGARSWENKEVFLDDMLHAQILTLLTDHEDNNSHRQPHHRHQQVLVLVTGDGNDNYKRGTSFPAILLKALKRQWHVELWSWEKALNGKFLDIQKTYPKLMKIKYFDLHRKKITFTQKQTKTTIN</sequence>
<dbReference type="AlphaFoldDB" id="A0A815KN01"/>
<feature type="chain" id="PRO_5035606372" evidence="1">
    <location>
        <begin position="16"/>
        <end position="193"/>
    </location>
</feature>
<gene>
    <name evidence="3" type="ORF">GPM918_LOCUS32898</name>
    <name evidence="2" type="ORF">OVA965_LOCUS29113</name>
    <name evidence="5" type="ORF">SRO942_LOCUS33570</name>
    <name evidence="4" type="ORF">TMI583_LOCUS29879</name>
</gene>
<evidence type="ECO:0000313" key="5">
    <source>
        <dbReference type="EMBL" id="CAF4287540.1"/>
    </source>
</evidence>